<gene>
    <name evidence="1" type="ORF">METZ01_LOCUS446188</name>
</gene>
<dbReference type="PANTHER" id="PTHR41775:SF1">
    <property type="entry name" value="PEPTIDASE M6-LIKE DOMAIN-CONTAINING PROTEIN"/>
    <property type="match status" value="1"/>
</dbReference>
<organism evidence="1">
    <name type="scientific">marine metagenome</name>
    <dbReference type="NCBI Taxonomy" id="408172"/>
    <lineage>
        <taxon>unclassified sequences</taxon>
        <taxon>metagenomes</taxon>
        <taxon>ecological metagenomes</taxon>
    </lineage>
</organism>
<sequence length="258" mass="27912">YVDVVFVNLLTLPRDFLIGGATGIASLGLSADFLSDDRAARGGVIRVRSQYSGFGGTTQRGHVFTVTAATMCHEFGHVLGLPDLFDQSSVTADGQLDPVEDSAGIGKWGLMGLGTLGWGVEDGPNAFSAWSLAELGWLGIDNDRLDVVTDSRTGVILEPLDRGGRVLKIPLTLDEYFLVENRQSFASFYNRNIPGGGLLVWHVDERADNDEERHKQVDLVCADGLFSDRGFPGDMPDPVVGGDNLDFWARHTAYAADH</sequence>
<dbReference type="EMBL" id="UINC01182877">
    <property type="protein sequence ID" value="SVD93334.1"/>
    <property type="molecule type" value="Genomic_DNA"/>
</dbReference>
<dbReference type="PANTHER" id="PTHR41775">
    <property type="entry name" value="SECRETED PROTEIN-RELATED"/>
    <property type="match status" value="1"/>
</dbReference>
<feature type="non-terminal residue" evidence="1">
    <location>
        <position position="258"/>
    </location>
</feature>
<proteinExistence type="predicted"/>
<evidence type="ECO:0008006" key="2">
    <source>
        <dbReference type="Google" id="ProtNLM"/>
    </source>
</evidence>
<reference evidence="1" key="1">
    <citation type="submission" date="2018-05" db="EMBL/GenBank/DDBJ databases">
        <authorList>
            <person name="Lanie J.A."/>
            <person name="Ng W.-L."/>
            <person name="Kazmierczak K.M."/>
            <person name="Andrzejewski T.M."/>
            <person name="Davidsen T.M."/>
            <person name="Wayne K.J."/>
            <person name="Tettelin H."/>
            <person name="Glass J.I."/>
            <person name="Rusch D."/>
            <person name="Podicherti R."/>
            <person name="Tsui H.-C.T."/>
            <person name="Winkler M.E."/>
        </authorList>
    </citation>
    <scope>NUCLEOTIDE SEQUENCE</scope>
</reference>
<accession>A0A382ZCV5</accession>
<name>A0A382ZCV5_9ZZZZ</name>
<protein>
    <recommendedName>
        <fullName evidence="2">Peptidase M6-like domain-containing protein</fullName>
    </recommendedName>
</protein>
<dbReference type="SUPFAM" id="SSF55486">
    <property type="entry name" value="Metalloproteases ('zincins'), catalytic domain"/>
    <property type="match status" value="2"/>
</dbReference>
<dbReference type="AlphaFoldDB" id="A0A382ZCV5"/>
<feature type="non-terminal residue" evidence="1">
    <location>
        <position position="1"/>
    </location>
</feature>
<evidence type="ECO:0000313" key="1">
    <source>
        <dbReference type="EMBL" id="SVD93334.1"/>
    </source>
</evidence>